<comment type="caution">
    <text evidence="1">The sequence shown here is derived from an EMBL/GenBank/DDBJ whole genome shotgun (WGS) entry which is preliminary data.</text>
</comment>
<dbReference type="EMBL" id="SGKU01000012">
    <property type="protein sequence ID" value="NFA42127.1"/>
    <property type="molecule type" value="Genomic_DNA"/>
</dbReference>
<accession>A0A6M0SMA8</accession>
<dbReference type="AlphaFoldDB" id="A0A6M0SMA8"/>
<reference evidence="1 2" key="1">
    <citation type="submission" date="2019-02" db="EMBL/GenBank/DDBJ databases">
        <title>Genome sequencing of Clostridium botulinum clinical isolates.</title>
        <authorList>
            <person name="Brunt J."/>
            <person name="Van Vliet A.H.M."/>
            <person name="Stringer S.C."/>
            <person name="Grant K.A."/>
            <person name="Carter A.C."/>
            <person name="Peck M.W."/>
        </authorList>
    </citation>
    <scope>NUCLEOTIDE SEQUENCE [LARGE SCALE GENOMIC DNA]</scope>
    <source>
        <strain evidence="1 2">H113700579</strain>
    </source>
</reference>
<sequence length="161" mass="18430">MSRARKLLEMQKGNLTVEQQDDIKNIQEVITVGREDLEKPPSWLRDSVAKKEFKRIINEFRNIEVIGNLDLNNLGAYCNAYSFYIQATKELKGQPLTVQKVMPNGSYTTIENPLIKIQLKYSEEIRKFASLCGLTLDSRMKIGAIKTTQSKEKVNEDFGDI</sequence>
<evidence type="ECO:0000313" key="1">
    <source>
        <dbReference type="EMBL" id="NFA42127.1"/>
    </source>
</evidence>
<dbReference type="Pfam" id="PF05119">
    <property type="entry name" value="Terminase_4"/>
    <property type="match status" value="1"/>
</dbReference>
<proteinExistence type="predicted"/>
<organism evidence="1 2">
    <name type="scientific">Clostridium botulinum</name>
    <dbReference type="NCBI Taxonomy" id="1491"/>
    <lineage>
        <taxon>Bacteria</taxon>
        <taxon>Bacillati</taxon>
        <taxon>Bacillota</taxon>
        <taxon>Clostridia</taxon>
        <taxon>Eubacteriales</taxon>
        <taxon>Clostridiaceae</taxon>
        <taxon>Clostridium</taxon>
    </lineage>
</organism>
<gene>
    <name evidence="1" type="ORF">EXM65_05935</name>
</gene>
<name>A0A6M0SMA8_CLOBO</name>
<dbReference type="Proteomes" id="UP000472355">
    <property type="component" value="Unassembled WGS sequence"/>
</dbReference>
<dbReference type="NCBIfam" id="TIGR01558">
    <property type="entry name" value="sm_term_P27"/>
    <property type="match status" value="1"/>
</dbReference>
<dbReference type="InterPro" id="IPR006448">
    <property type="entry name" value="Phage_term_ssu_P27"/>
</dbReference>
<protein>
    <submittedName>
        <fullName evidence="1">Phage terminase small subunit P27 family</fullName>
    </submittedName>
</protein>
<evidence type="ECO:0000313" key="2">
    <source>
        <dbReference type="Proteomes" id="UP000472355"/>
    </source>
</evidence>